<accession>A0A0E9X855</accession>
<organism evidence="1">
    <name type="scientific">Anguilla anguilla</name>
    <name type="common">European freshwater eel</name>
    <name type="synonym">Muraena anguilla</name>
    <dbReference type="NCBI Taxonomy" id="7936"/>
    <lineage>
        <taxon>Eukaryota</taxon>
        <taxon>Metazoa</taxon>
        <taxon>Chordata</taxon>
        <taxon>Craniata</taxon>
        <taxon>Vertebrata</taxon>
        <taxon>Euteleostomi</taxon>
        <taxon>Actinopterygii</taxon>
        <taxon>Neopterygii</taxon>
        <taxon>Teleostei</taxon>
        <taxon>Anguilliformes</taxon>
        <taxon>Anguillidae</taxon>
        <taxon>Anguilla</taxon>
    </lineage>
</organism>
<dbReference type="AlphaFoldDB" id="A0A0E9X855"/>
<reference evidence="1" key="1">
    <citation type="submission" date="2014-11" db="EMBL/GenBank/DDBJ databases">
        <authorList>
            <person name="Amaro Gonzalez C."/>
        </authorList>
    </citation>
    <scope>NUCLEOTIDE SEQUENCE</scope>
</reference>
<protein>
    <submittedName>
        <fullName evidence="1">Uncharacterized protein</fullName>
    </submittedName>
</protein>
<name>A0A0E9X855_ANGAN</name>
<sequence length="59" mass="6922">MLLPPQKKQESPISIIWIQFNCQSASQSYKKSQAKLTFRLQLSGWDKIISHFSLTKRKK</sequence>
<proteinExistence type="predicted"/>
<dbReference type="EMBL" id="GBXM01010537">
    <property type="protein sequence ID" value="JAH98040.1"/>
    <property type="molecule type" value="Transcribed_RNA"/>
</dbReference>
<reference evidence="1" key="2">
    <citation type="journal article" date="2015" name="Fish Shellfish Immunol.">
        <title>Early steps in the European eel (Anguilla anguilla)-Vibrio vulnificus interaction in the gills: Role of the RtxA13 toxin.</title>
        <authorList>
            <person name="Callol A."/>
            <person name="Pajuelo D."/>
            <person name="Ebbesson L."/>
            <person name="Teles M."/>
            <person name="MacKenzie S."/>
            <person name="Amaro C."/>
        </authorList>
    </citation>
    <scope>NUCLEOTIDE SEQUENCE</scope>
</reference>
<evidence type="ECO:0000313" key="1">
    <source>
        <dbReference type="EMBL" id="JAH98040.1"/>
    </source>
</evidence>